<dbReference type="Gene3D" id="2.120.10.30">
    <property type="entry name" value="TolB, C-terminal domain"/>
    <property type="match status" value="1"/>
</dbReference>
<name>A0A7J7MHF2_9MAGN</name>
<dbReference type="PANTHER" id="PTHR19328:SF13">
    <property type="entry name" value="HIPL1 PROTEIN"/>
    <property type="match status" value="1"/>
</dbReference>
<evidence type="ECO:0000313" key="2">
    <source>
        <dbReference type="EMBL" id="KAF6154168.1"/>
    </source>
</evidence>
<keyword evidence="3" id="KW-1185">Reference proteome</keyword>
<dbReference type="EMBL" id="JACGCM010001511">
    <property type="protein sequence ID" value="KAF6154168.1"/>
    <property type="molecule type" value="Genomic_DNA"/>
</dbReference>
<comment type="caution">
    <text evidence="2">The sequence shown here is derived from an EMBL/GenBank/DDBJ whole genome shotgun (WGS) entry which is preliminary data.</text>
</comment>
<accession>A0A7J7MHF2</accession>
<organism evidence="2 3">
    <name type="scientific">Kingdonia uniflora</name>
    <dbReference type="NCBI Taxonomy" id="39325"/>
    <lineage>
        <taxon>Eukaryota</taxon>
        <taxon>Viridiplantae</taxon>
        <taxon>Streptophyta</taxon>
        <taxon>Embryophyta</taxon>
        <taxon>Tracheophyta</taxon>
        <taxon>Spermatophyta</taxon>
        <taxon>Magnoliopsida</taxon>
        <taxon>Ranunculales</taxon>
        <taxon>Circaeasteraceae</taxon>
        <taxon>Kingdonia</taxon>
    </lineage>
</organism>
<reference evidence="2 3" key="1">
    <citation type="journal article" date="2020" name="IScience">
        <title>Genome Sequencing of the Endangered Kingdonia uniflora (Circaeasteraceae, Ranunculales) Reveals Potential Mechanisms of Evolutionary Specialization.</title>
        <authorList>
            <person name="Sun Y."/>
            <person name="Deng T."/>
            <person name="Zhang A."/>
            <person name="Moore M.J."/>
            <person name="Landis J.B."/>
            <person name="Lin N."/>
            <person name="Zhang H."/>
            <person name="Zhang X."/>
            <person name="Huang J."/>
            <person name="Zhang X."/>
            <person name="Sun H."/>
            <person name="Wang H."/>
        </authorList>
    </citation>
    <scope>NUCLEOTIDE SEQUENCE [LARGE SCALE GENOMIC DNA]</scope>
    <source>
        <strain evidence="2">TB1705</strain>
        <tissue evidence="2">Leaf</tissue>
    </source>
</reference>
<gene>
    <name evidence="2" type="ORF">GIB67_016420</name>
</gene>
<feature type="domain" description="Glucose/Sorbosone dehydrogenase" evidence="1">
    <location>
        <begin position="131"/>
        <end position="235"/>
    </location>
</feature>
<evidence type="ECO:0000313" key="3">
    <source>
        <dbReference type="Proteomes" id="UP000541444"/>
    </source>
</evidence>
<dbReference type="InterPro" id="IPR012938">
    <property type="entry name" value="Glc/Sorbosone_DH"/>
</dbReference>
<protein>
    <recommendedName>
        <fullName evidence="1">Glucose/Sorbosone dehydrogenase domain-containing protein</fullName>
    </recommendedName>
</protein>
<dbReference type="OrthoDB" id="10266706at2759"/>
<proteinExistence type="predicted"/>
<dbReference type="Proteomes" id="UP000541444">
    <property type="component" value="Unassembled WGS sequence"/>
</dbReference>
<dbReference type="AlphaFoldDB" id="A0A7J7MHF2"/>
<dbReference type="InterPro" id="IPR011042">
    <property type="entry name" value="6-blade_b-propeller_TolB-like"/>
</dbReference>
<dbReference type="PANTHER" id="PTHR19328">
    <property type="entry name" value="HEDGEHOG-INTERACTING PROTEIN"/>
    <property type="match status" value="1"/>
</dbReference>
<dbReference type="Pfam" id="PF07995">
    <property type="entry name" value="GSDH"/>
    <property type="match status" value="1"/>
</dbReference>
<evidence type="ECO:0000259" key="1">
    <source>
        <dbReference type="Pfam" id="PF07995"/>
    </source>
</evidence>
<sequence>MSNEIPPSASNPLDSVNEVQTQSSNTLIVIADEEQQQLIKKRKLTSRAWEHFTKKTVKGQVKAECRHYKKLLGGETWGRCSCNSNVNCDPLKLGPDNGGQPCKYHSVISEFTANGTTSRPSSATRDNPYEVRRIFTMGLPFSGHHAGQILFGLDDGYLYFMMGDSGSQGDPCNISQNKKSLLGKIMRLDIDNIASAGEITELDLWGNYSIPRDNPSLGDKDMQPGIWALGFRNPWRCSFDS</sequence>